<keyword evidence="1" id="KW-0472">Membrane</keyword>
<feature type="transmembrane region" description="Helical" evidence="1">
    <location>
        <begin position="7"/>
        <end position="25"/>
    </location>
</feature>
<evidence type="ECO:0000256" key="1">
    <source>
        <dbReference type="SAM" id="Phobius"/>
    </source>
</evidence>
<evidence type="ECO:0000313" key="2">
    <source>
        <dbReference type="EMBL" id="MDN3701957.1"/>
    </source>
</evidence>
<accession>A0ABT8CJP3</accession>
<keyword evidence="1" id="KW-0812">Transmembrane</keyword>
<dbReference type="RefSeq" id="WP_290334915.1">
    <property type="nucleotide sequence ID" value="NZ_JAUFQY010000002.1"/>
</dbReference>
<comment type="caution">
    <text evidence="2">The sequence shown here is derived from an EMBL/GenBank/DDBJ whole genome shotgun (WGS) entry which is preliminary data.</text>
</comment>
<proteinExistence type="predicted"/>
<evidence type="ECO:0008006" key="4">
    <source>
        <dbReference type="Google" id="ProtNLM"/>
    </source>
</evidence>
<keyword evidence="1" id="KW-1133">Transmembrane helix</keyword>
<keyword evidence="3" id="KW-1185">Reference proteome</keyword>
<evidence type="ECO:0000313" key="3">
    <source>
        <dbReference type="Proteomes" id="UP001223712"/>
    </source>
</evidence>
<sequence>MSIFSYALSLGASLFTLMTIVNYKAYPKTLYRVLFRSRLNFVAGIGVWLSIVATFCLISYFSLFGSVAGIFVLLGSMKCLKGIFAIEEFDEEEVEERLSRIES</sequence>
<organism evidence="2 3">
    <name type="scientific">Vibrio artabrorum</name>
    <dbReference type="NCBI Taxonomy" id="446374"/>
    <lineage>
        <taxon>Bacteria</taxon>
        <taxon>Pseudomonadati</taxon>
        <taxon>Pseudomonadota</taxon>
        <taxon>Gammaproteobacteria</taxon>
        <taxon>Vibrionales</taxon>
        <taxon>Vibrionaceae</taxon>
        <taxon>Vibrio</taxon>
    </lineage>
</organism>
<protein>
    <recommendedName>
        <fullName evidence="4">YtpI-like protein</fullName>
    </recommendedName>
</protein>
<feature type="transmembrane region" description="Helical" evidence="1">
    <location>
        <begin position="45"/>
        <end position="74"/>
    </location>
</feature>
<gene>
    <name evidence="2" type="ORF">QWY96_15585</name>
</gene>
<reference evidence="3" key="1">
    <citation type="journal article" date="2019" name="Int. J. Syst. Evol. Microbiol.">
        <title>The Global Catalogue of Microorganisms (GCM) 10K type strain sequencing project: providing services to taxonomists for standard genome sequencing and annotation.</title>
        <authorList>
            <consortium name="The Broad Institute Genomics Platform"/>
            <consortium name="The Broad Institute Genome Sequencing Center for Infectious Disease"/>
            <person name="Wu L."/>
            <person name="Ma J."/>
        </authorList>
    </citation>
    <scope>NUCLEOTIDE SEQUENCE [LARGE SCALE GENOMIC DNA]</scope>
    <source>
        <strain evidence="3">CECT 7226</strain>
    </source>
</reference>
<dbReference type="Proteomes" id="UP001223712">
    <property type="component" value="Unassembled WGS sequence"/>
</dbReference>
<dbReference type="EMBL" id="JAUFQY010000002">
    <property type="protein sequence ID" value="MDN3701957.1"/>
    <property type="molecule type" value="Genomic_DNA"/>
</dbReference>
<name>A0ABT8CJP3_9VIBR</name>